<proteinExistence type="predicted"/>
<feature type="transmembrane region" description="Helical" evidence="1">
    <location>
        <begin position="12"/>
        <end position="35"/>
    </location>
</feature>
<reference evidence="2" key="1">
    <citation type="journal article" date="2023" name="Comput. Struct. Biotechnol. J.">
        <title>Discovery of a novel marine Bacteroidetes with a rich repertoire of carbohydrate-active enzymes.</title>
        <authorList>
            <person name="Chen B."/>
            <person name="Liu G."/>
            <person name="Chen Q."/>
            <person name="Wang H."/>
            <person name="Liu L."/>
            <person name="Tang K."/>
        </authorList>
    </citation>
    <scope>NUCLEOTIDE SEQUENCE</scope>
    <source>
        <strain evidence="2">TK19036</strain>
    </source>
</reference>
<dbReference type="EMBL" id="CP120682">
    <property type="protein sequence ID" value="WKN39790.1"/>
    <property type="molecule type" value="Genomic_DNA"/>
</dbReference>
<sequence>MKFKKLVGKIHLWIGLMVGLPFFVIALSGALYTWAPEMAAFLYQQKVEPQKQDFVSVSDLKATLDREFPQGDFRTAFYRDETSAIEVLLFGQGTYYHAQFNPYTAALIHVQDMNKGGLNYLKFLHRNLMLGKIGQQIVHWITLLFLIMMITGLIIWWPAGKLGRKQRFTIKWGASPKRLTYDLHNVLGFYATWISIFSVITGLFWGFEIVDNTLRATTGENEMQYDIPASDTLNLQTATDQFVLMDSLVKEYRERYPSKFIRISNPHKKTDPINVVVIEPNLITYNTNHYYFNRYTGEPISGNFEYGLHAEASLFHTLHGLVYDIHFGTILGFPGRLLVFFASLIAASLPITGLLIYLNKKR</sequence>
<feature type="transmembrane region" description="Helical" evidence="1">
    <location>
        <begin position="337"/>
        <end position="358"/>
    </location>
</feature>
<protein>
    <submittedName>
        <fullName evidence="2">PepSY-associated TM helix domain-containing protein</fullName>
    </submittedName>
</protein>
<dbReference type="InterPro" id="IPR005625">
    <property type="entry name" value="PepSY-ass_TM"/>
</dbReference>
<feature type="transmembrane region" description="Helical" evidence="1">
    <location>
        <begin position="187"/>
        <end position="207"/>
    </location>
</feature>
<feature type="transmembrane region" description="Helical" evidence="1">
    <location>
        <begin position="137"/>
        <end position="157"/>
    </location>
</feature>
<evidence type="ECO:0000313" key="2">
    <source>
        <dbReference type="EMBL" id="WKN39790.1"/>
    </source>
</evidence>
<keyword evidence="1" id="KW-0812">Transmembrane</keyword>
<dbReference type="PANTHER" id="PTHR34219:SF3">
    <property type="entry name" value="BLL7967 PROTEIN"/>
    <property type="match status" value="1"/>
</dbReference>
<gene>
    <name evidence="2" type="ORF">K4G66_13930</name>
</gene>
<keyword evidence="1" id="KW-1133">Transmembrane helix</keyword>
<dbReference type="AlphaFoldDB" id="A0AA49JJI1"/>
<evidence type="ECO:0000256" key="1">
    <source>
        <dbReference type="SAM" id="Phobius"/>
    </source>
</evidence>
<organism evidence="2">
    <name type="scientific">Roseihalotalea indica</name>
    <dbReference type="NCBI Taxonomy" id="2867963"/>
    <lineage>
        <taxon>Bacteria</taxon>
        <taxon>Pseudomonadati</taxon>
        <taxon>Bacteroidota</taxon>
        <taxon>Cytophagia</taxon>
        <taxon>Cytophagales</taxon>
        <taxon>Catalimonadaceae</taxon>
        <taxon>Roseihalotalea</taxon>
    </lineage>
</organism>
<keyword evidence="1" id="KW-0472">Membrane</keyword>
<reference evidence="2" key="2">
    <citation type="journal article" date="2024" name="Antonie Van Leeuwenhoek">
        <title>Roseihalotalea indica gen. nov., sp. nov., a halophilic Bacteroidetes from mesopelagic Southwest Indian Ocean with higher carbohydrate metabolic potential.</title>
        <authorList>
            <person name="Chen B."/>
            <person name="Zhang M."/>
            <person name="Lin D."/>
            <person name="Ye J."/>
            <person name="Tang K."/>
        </authorList>
    </citation>
    <scope>NUCLEOTIDE SEQUENCE</scope>
    <source>
        <strain evidence="2">TK19036</strain>
    </source>
</reference>
<dbReference type="Pfam" id="PF03929">
    <property type="entry name" value="PepSY_TM"/>
    <property type="match status" value="1"/>
</dbReference>
<dbReference type="PANTHER" id="PTHR34219">
    <property type="entry name" value="IRON-REGULATED INNER MEMBRANE PROTEIN-RELATED"/>
    <property type="match status" value="1"/>
</dbReference>
<name>A0AA49JJI1_9BACT</name>
<accession>A0AA49JJI1</accession>